<dbReference type="InterPro" id="IPR020904">
    <property type="entry name" value="Sc_DH/Rdtase_CS"/>
</dbReference>
<reference evidence="4" key="1">
    <citation type="journal article" date="2019" name="Int. J. Syst. Evol. Microbiol.">
        <title>The Global Catalogue of Microorganisms (GCM) 10K type strain sequencing project: providing services to taxonomists for standard genome sequencing and annotation.</title>
        <authorList>
            <consortium name="The Broad Institute Genomics Platform"/>
            <consortium name="The Broad Institute Genome Sequencing Center for Infectious Disease"/>
            <person name="Wu L."/>
            <person name="Ma J."/>
        </authorList>
    </citation>
    <scope>NUCLEOTIDE SEQUENCE [LARGE SCALE GENOMIC DNA]</scope>
    <source>
        <strain evidence="4">JCM 31486</strain>
    </source>
</reference>
<dbReference type="Pfam" id="PF00106">
    <property type="entry name" value="adh_short"/>
    <property type="match status" value="1"/>
</dbReference>
<proteinExistence type="inferred from homology"/>
<dbReference type="PROSITE" id="PS00061">
    <property type="entry name" value="ADH_SHORT"/>
    <property type="match status" value="1"/>
</dbReference>
<dbReference type="InterPro" id="IPR036291">
    <property type="entry name" value="NAD(P)-bd_dom_sf"/>
</dbReference>
<protein>
    <submittedName>
        <fullName evidence="3">SDR family NAD(P)-dependent oxidoreductase</fullName>
        <ecNumber evidence="3">1.1.1.-</ecNumber>
    </submittedName>
</protein>
<dbReference type="SUPFAM" id="SSF51735">
    <property type="entry name" value="NAD(P)-binding Rossmann-fold domains"/>
    <property type="match status" value="1"/>
</dbReference>
<evidence type="ECO:0000313" key="4">
    <source>
        <dbReference type="Proteomes" id="UP001597045"/>
    </source>
</evidence>
<dbReference type="Proteomes" id="UP001597045">
    <property type="component" value="Unassembled WGS sequence"/>
</dbReference>
<dbReference type="CDD" id="cd05233">
    <property type="entry name" value="SDR_c"/>
    <property type="match status" value="1"/>
</dbReference>
<dbReference type="GO" id="GO:0016491">
    <property type="term" value="F:oxidoreductase activity"/>
    <property type="evidence" value="ECO:0007669"/>
    <property type="project" value="UniProtKB-KW"/>
</dbReference>
<evidence type="ECO:0000256" key="1">
    <source>
        <dbReference type="ARBA" id="ARBA00006484"/>
    </source>
</evidence>
<dbReference type="Gene3D" id="3.40.50.720">
    <property type="entry name" value="NAD(P)-binding Rossmann-like Domain"/>
    <property type="match status" value="1"/>
</dbReference>
<evidence type="ECO:0000313" key="3">
    <source>
        <dbReference type="EMBL" id="MFD1051399.1"/>
    </source>
</evidence>
<dbReference type="PRINTS" id="PR00081">
    <property type="entry name" value="GDHRDH"/>
</dbReference>
<feature type="non-terminal residue" evidence="3">
    <location>
        <position position="215"/>
    </location>
</feature>
<dbReference type="InterPro" id="IPR002347">
    <property type="entry name" value="SDR_fam"/>
</dbReference>
<dbReference type="EC" id="1.1.1.-" evidence="3"/>
<evidence type="ECO:0000256" key="2">
    <source>
        <dbReference type="RuleBase" id="RU000363"/>
    </source>
</evidence>
<comment type="similarity">
    <text evidence="1 2">Belongs to the short-chain dehydrogenases/reductases (SDR) family.</text>
</comment>
<keyword evidence="3" id="KW-0560">Oxidoreductase</keyword>
<organism evidence="3 4">
    <name type="scientific">Kibdelosporangium lantanae</name>
    <dbReference type="NCBI Taxonomy" id="1497396"/>
    <lineage>
        <taxon>Bacteria</taxon>
        <taxon>Bacillati</taxon>
        <taxon>Actinomycetota</taxon>
        <taxon>Actinomycetes</taxon>
        <taxon>Pseudonocardiales</taxon>
        <taxon>Pseudonocardiaceae</taxon>
        <taxon>Kibdelosporangium</taxon>
    </lineage>
</organism>
<sequence length="215" mass="23120">VTLTSHRAHAGAAVVVNDIDGDLAERTAENIRSQGGRVVASSHTVADPAEAQAIVNLCVREFGKVDGLVNNAGLNYEAFPWDEDIDQVRELVEVNVLGVMYTGIAAARQMRAQGGGSIVNVSSGAHLGQRKLGIYAASKGAVASLTYSWALDMEEVTAVVVQLELATTFRDRDPAKADQSVTDAYSSRLPSPRLRRLVILNPRFTHEQFHVLLNG</sequence>
<accession>A0ABW3MQ03</accession>
<keyword evidence="4" id="KW-1185">Reference proteome</keyword>
<name>A0ABW3MQ03_9PSEU</name>
<gene>
    <name evidence="3" type="ORF">ACFQ1S_40590</name>
</gene>
<comment type="caution">
    <text evidence="3">The sequence shown here is derived from an EMBL/GenBank/DDBJ whole genome shotgun (WGS) entry which is preliminary data.</text>
</comment>
<dbReference type="PANTHER" id="PTHR42760">
    <property type="entry name" value="SHORT-CHAIN DEHYDROGENASES/REDUCTASES FAMILY MEMBER"/>
    <property type="match status" value="1"/>
</dbReference>
<feature type="non-terminal residue" evidence="3">
    <location>
        <position position="1"/>
    </location>
</feature>
<dbReference type="PRINTS" id="PR00080">
    <property type="entry name" value="SDRFAMILY"/>
</dbReference>
<dbReference type="EMBL" id="JBHTIS010003561">
    <property type="protein sequence ID" value="MFD1051399.1"/>
    <property type="molecule type" value="Genomic_DNA"/>
</dbReference>